<comment type="caution">
    <text evidence="9">The sequence shown here is derived from an EMBL/GenBank/DDBJ whole genome shotgun (WGS) entry which is preliminary data.</text>
</comment>
<feature type="region of interest" description="Disordered" evidence="6">
    <location>
        <begin position="339"/>
        <end position="414"/>
    </location>
</feature>
<accession>A0AAD9LY65</accession>
<comment type="subcellular location">
    <subcellularLocation>
        <location evidence="1">Membrane</location>
        <topology evidence="1">Multi-pass membrane protein</topology>
    </subcellularLocation>
</comment>
<evidence type="ECO:0000256" key="2">
    <source>
        <dbReference type="ARBA" id="ARBA00022692"/>
    </source>
</evidence>
<evidence type="ECO:0000256" key="3">
    <source>
        <dbReference type="ARBA" id="ARBA00022989"/>
    </source>
</evidence>
<dbReference type="GO" id="GO:0016020">
    <property type="term" value="C:membrane"/>
    <property type="evidence" value="ECO:0007669"/>
    <property type="project" value="UniProtKB-SubCell"/>
</dbReference>
<feature type="transmembrane region" description="Helical" evidence="7">
    <location>
        <begin position="204"/>
        <end position="223"/>
    </location>
</feature>
<keyword evidence="4 7" id="KW-0472">Membrane</keyword>
<evidence type="ECO:0000313" key="9">
    <source>
        <dbReference type="EMBL" id="KAK2022453.1"/>
    </source>
</evidence>
<feature type="transmembrane region" description="Helical" evidence="7">
    <location>
        <begin position="172"/>
        <end position="192"/>
    </location>
</feature>
<evidence type="ECO:0000256" key="4">
    <source>
        <dbReference type="ARBA" id="ARBA00023136"/>
    </source>
</evidence>
<evidence type="ECO:0000313" key="10">
    <source>
        <dbReference type="Proteomes" id="UP001232148"/>
    </source>
</evidence>
<feature type="compositionally biased region" description="Basic and acidic residues" evidence="6">
    <location>
        <begin position="365"/>
        <end position="394"/>
    </location>
</feature>
<feature type="transmembrane region" description="Helical" evidence="7">
    <location>
        <begin position="85"/>
        <end position="110"/>
    </location>
</feature>
<keyword evidence="10" id="KW-1185">Reference proteome</keyword>
<proteinExistence type="inferred from homology"/>
<feature type="region of interest" description="Disordered" evidence="6">
    <location>
        <begin position="538"/>
        <end position="664"/>
    </location>
</feature>
<sequence length="664" mass="73241">MEDRSWQVFAVAVLFFLLSWIAVALRVYCRGWVVRSFAVDDKLTIGLLSQLIYTVYLITLIQGVRFGTGRHTIDLSPQDNRNALMCWYICELLYIVSTCLLKISVGYFLLRVSVRRAHVWVIRLLTLGTIFFGTALFFMVMFQCTPIPTFWEESPRAADKCLGNRVIFAMTYAASIINCLADWAFGILPLFILWSLSLPKRTRLLAFAVLFFAAIGSVATVVQSVYIPTLLDGDDFLWSTTDVAVWSTVEVGIGIMAASIANLHPLWELIGHRSGSSPHSPQSTAWRERFHAKPSYVRSDGSDPRQDPLEPIPNSASPGGDGAEARSVFQSELPPIHVSRNRFSLSTSSHRSRRSKHFEMAPPAEDQRSEGIRRSAENAPRDDVESLVTSREDSDGGQWLSPSPPRDTDEDCDFENEEGFNLTLMSSAHEAPTINWSTPRMSTISMGFGLSDCDSAFSAAPSWSYSRYNGTIRVSKISGSALNHSNSNRTSRRSNIMHSSSVRANSIRANSIRANSIRANSIRANSIRANSIRANSIRANSTRANSTRAGRLSSISNANETSDDHSDAGGSAGSQAAGRDPPPNPYASRHDRQGRQGRTPPRASGHYTRGSQFLAPPSVDFQLPTPPSSVWRGSSATVGDSTSSAQWLSSRMTEHPEYTDPSRQ</sequence>
<gene>
    <name evidence="9" type="ORF">LX32DRAFT_710216</name>
</gene>
<organism evidence="9 10">
    <name type="scientific">Colletotrichum zoysiae</name>
    <dbReference type="NCBI Taxonomy" id="1216348"/>
    <lineage>
        <taxon>Eukaryota</taxon>
        <taxon>Fungi</taxon>
        <taxon>Dikarya</taxon>
        <taxon>Ascomycota</taxon>
        <taxon>Pezizomycotina</taxon>
        <taxon>Sordariomycetes</taxon>
        <taxon>Hypocreomycetidae</taxon>
        <taxon>Glomerellales</taxon>
        <taxon>Glomerellaceae</taxon>
        <taxon>Colletotrichum</taxon>
        <taxon>Colletotrichum graminicola species complex</taxon>
    </lineage>
</organism>
<dbReference type="Pfam" id="PF20684">
    <property type="entry name" value="Fung_rhodopsin"/>
    <property type="match status" value="1"/>
</dbReference>
<protein>
    <submittedName>
        <fullName evidence="9">Integral membrane protein</fullName>
    </submittedName>
</protein>
<feature type="transmembrane region" description="Helical" evidence="7">
    <location>
        <begin position="6"/>
        <end position="25"/>
    </location>
</feature>
<dbReference type="PANTHER" id="PTHR33048:SF96">
    <property type="entry name" value="INTEGRAL MEMBRANE PROTEIN"/>
    <property type="match status" value="1"/>
</dbReference>
<dbReference type="Proteomes" id="UP001232148">
    <property type="component" value="Unassembled WGS sequence"/>
</dbReference>
<feature type="compositionally biased region" description="Polar residues" evidence="6">
    <location>
        <begin position="631"/>
        <end position="651"/>
    </location>
</feature>
<feature type="compositionally biased region" description="Basic and acidic residues" evidence="6">
    <location>
        <begin position="652"/>
        <end position="664"/>
    </location>
</feature>
<keyword evidence="2 7" id="KW-0812">Transmembrane</keyword>
<dbReference type="AlphaFoldDB" id="A0AAD9LY65"/>
<dbReference type="EMBL" id="MU843042">
    <property type="protein sequence ID" value="KAK2022453.1"/>
    <property type="molecule type" value="Genomic_DNA"/>
</dbReference>
<feature type="compositionally biased region" description="Polar residues" evidence="6">
    <location>
        <begin position="538"/>
        <end position="560"/>
    </location>
</feature>
<dbReference type="PANTHER" id="PTHR33048">
    <property type="entry name" value="PTH11-LIKE INTEGRAL MEMBRANE PROTEIN (AFU_ORTHOLOGUE AFUA_5G11245)"/>
    <property type="match status" value="1"/>
</dbReference>
<evidence type="ECO:0000259" key="8">
    <source>
        <dbReference type="Pfam" id="PF20684"/>
    </source>
</evidence>
<evidence type="ECO:0000256" key="1">
    <source>
        <dbReference type="ARBA" id="ARBA00004141"/>
    </source>
</evidence>
<keyword evidence="3 7" id="KW-1133">Transmembrane helix</keyword>
<reference evidence="9" key="1">
    <citation type="submission" date="2021-06" db="EMBL/GenBank/DDBJ databases">
        <title>Comparative genomics, transcriptomics and evolutionary studies reveal genomic signatures of adaptation to plant cell wall in hemibiotrophic fungi.</title>
        <authorList>
            <consortium name="DOE Joint Genome Institute"/>
            <person name="Baroncelli R."/>
            <person name="Diaz J.F."/>
            <person name="Benocci T."/>
            <person name="Peng M."/>
            <person name="Battaglia E."/>
            <person name="Haridas S."/>
            <person name="Andreopoulos W."/>
            <person name="Labutti K."/>
            <person name="Pangilinan J."/>
            <person name="Floch G.L."/>
            <person name="Makela M.R."/>
            <person name="Henrissat B."/>
            <person name="Grigoriev I.V."/>
            <person name="Crouch J.A."/>
            <person name="De Vries R.P."/>
            <person name="Sukno S.A."/>
            <person name="Thon M.R."/>
        </authorList>
    </citation>
    <scope>NUCLEOTIDE SEQUENCE</scope>
    <source>
        <strain evidence="9">MAFF235873</strain>
    </source>
</reference>
<evidence type="ECO:0000256" key="7">
    <source>
        <dbReference type="SAM" id="Phobius"/>
    </source>
</evidence>
<dbReference type="InterPro" id="IPR049326">
    <property type="entry name" value="Rhodopsin_dom_fungi"/>
</dbReference>
<feature type="domain" description="Rhodopsin" evidence="8">
    <location>
        <begin position="25"/>
        <end position="267"/>
    </location>
</feature>
<comment type="similarity">
    <text evidence="5">Belongs to the SAT4 family.</text>
</comment>
<evidence type="ECO:0000256" key="5">
    <source>
        <dbReference type="ARBA" id="ARBA00038359"/>
    </source>
</evidence>
<feature type="region of interest" description="Disordered" evidence="6">
    <location>
        <begin position="481"/>
        <end position="502"/>
    </location>
</feature>
<feature type="transmembrane region" description="Helical" evidence="7">
    <location>
        <begin position="122"/>
        <end position="142"/>
    </location>
</feature>
<evidence type="ECO:0000256" key="6">
    <source>
        <dbReference type="SAM" id="MobiDB-lite"/>
    </source>
</evidence>
<name>A0AAD9LY65_9PEZI</name>
<dbReference type="InterPro" id="IPR052337">
    <property type="entry name" value="SAT4-like"/>
</dbReference>
<feature type="transmembrane region" description="Helical" evidence="7">
    <location>
        <begin position="45"/>
        <end position="65"/>
    </location>
</feature>
<feature type="region of interest" description="Disordered" evidence="6">
    <location>
        <begin position="295"/>
        <end position="325"/>
    </location>
</feature>